<gene>
    <name evidence="1" type="ORF">ACIKP7_12100</name>
</gene>
<accession>A0ACC7LVN6</accession>
<organism evidence="1 2">
    <name type="scientific">Pseudomonas caricapapayae</name>
    <dbReference type="NCBI Taxonomy" id="46678"/>
    <lineage>
        <taxon>Bacteria</taxon>
        <taxon>Pseudomonadati</taxon>
        <taxon>Pseudomonadota</taxon>
        <taxon>Gammaproteobacteria</taxon>
        <taxon>Pseudomonadales</taxon>
        <taxon>Pseudomonadaceae</taxon>
        <taxon>Pseudomonas</taxon>
    </lineage>
</organism>
<evidence type="ECO:0000313" key="1">
    <source>
        <dbReference type="EMBL" id="MFJ1338863.1"/>
    </source>
</evidence>
<dbReference type="EMBL" id="JBIUGF010000031">
    <property type="protein sequence ID" value="MFJ1338863.1"/>
    <property type="molecule type" value="Genomic_DNA"/>
</dbReference>
<name>A0ACC7LVN6_9PSED</name>
<reference evidence="1" key="1">
    <citation type="submission" date="2024-10" db="EMBL/GenBank/DDBJ databases">
        <title>Aeromonas and Pseudomonas from the Cagarras Archipelago, Rio de Janeiro, Brazil.</title>
        <authorList>
            <person name="Canellas A.L.B."/>
            <person name="Laport M.S."/>
        </authorList>
    </citation>
    <scope>NUCLEOTIDE SEQUENCE</scope>
    <source>
        <strain evidence="1">ACP-7</strain>
    </source>
</reference>
<keyword evidence="2" id="KW-1185">Reference proteome</keyword>
<proteinExistence type="predicted"/>
<evidence type="ECO:0000313" key="2">
    <source>
        <dbReference type="Proteomes" id="UP001615411"/>
    </source>
</evidence>
<dbReference type="Proteomes" id="UP001615411">
    <property type="component" value="Unassembled WGS sequence"/>
</dbReference>
<protein>
    <submittedName>
        <fullName evidence="1">RnfABCDGE type electron transport complex subunit D</fullName>
    </submittedName>
</protein>
<sequence length="330" mass="35246">MPMPAADTSERLRSAMMLVLLACLPGVLTLLWQHGWGLLFNLLLCAGSALGCEALLLKLQQRPVLPSLNDGSALVSATLLAAALPAYAPWWVPVIASASAITLGKHLYGGVGKNPFNPAMLGYALVLLAFPLHMTQWPGVQLLDLGTSLQHVFGFGSSEQPDAWAQATLLDGLRNNRSLTLEELFSSHPGFGHVGGKGSEWVNLAFLLGGLLLLQRKVFSWHAPVGLLASLFLISLFCWNGSGSDSNGSPLLHLFSGSTMLAAFFIATEPVSGARSPQAKVLFGIGMGLLIYLIRTWGSYPDGTAFAVLLMNLCVPALERWAERRQAVSS</sequence>
<comment type="caution">
    <text evidence="1">The sequence shown here is derived from an EMBL/GenBank/DDBJ whole genome shotgun (WGS) entry which is preliminary data.</text>
</comment>